<feature type="non-terminal residue" evidence="1">
    <location>
        <position position="1"/>
    </location>
</feature>
<dbReference type="Proteomes" id="UP000324897">
    <property type="component" value="Chromosome 7"/>
</dbReference>
<dbReference type="InterPro" id="IPR050481">
    <property type="entry name" value="UDP-glycosyltransf_plant"/>
</dbReference>
<dbReference type="AlphaFoldDB" id="A0A5J9UAY8"/>
<evidence type="ECO:0000313" key="2">
    <source>
        <dbReference type="Proteomes" id="UP000324897"/>
    </source>
</evidence>
<sequence>MEKSIVMYPGLAVSHFVPMLQLADALLDEGYAVKVALIDPSLKGDIAFAAVVGRVVASFKSKPSVAFHTLPRIPNPPAIAHDARFLASYFDLVSRHNQHLHDFLCSLPPGSVRALIVDVMSFEALDVTRKLGIPAYTFFASNASALATSVQVSLGRAAAEGQPSFREMGDAPLNLHGVPPVPASHLFAEMLDNPESEAYKSMVYMSRGILEPNGILVNTFVSLEAPEEVEAKVKLVLESEEGDRLRERVNKHREAAAMAWKDGGSSRAAFSRFLSDAGNINLGPARS</sequence>
<proteinExistence type="predicted"/>
<dbReference type="Gene3D" id="3.40.50.2000">
    <property type="entry name" value="Glycogen Phosphorylase B"/>
    <property type="match status" value="1"/>
</dbReference>
<dbReference type="SUPFAM" id="SSF53756">
    <property type="entry name" value="UDP-Glycosyltransferase/glycogen phosphorylase"/>
    <property type="match status" value="2"/>
</dbReference>
<name>A0A5J9UAY8_9POAL</name>
<reference evidence="1 2" key="1">
    <citation type="journal article" date="2019" name="Sci. Rep.">
        <title>A high-quality genome of Eragrostis curvula grass provides insights into Poaceae evolution and supports new strategies to enhance forage quality.</title>
        <authorList>
            <person name="Carballo J."/>
            <person name="Santos B.A.C.M."/>
            <person name="Zappacosta D."/>
            <person name="Garbus I."/>
            <person name="Selva J.P."/>
            <person name="Gallo C.A."/>
            <person name="Diaz A."/>
            <person name="Albertini E."/>
            <person name="Caccamo M."/>
            <person name="Echenique V."/>
        </authorList>
    </citation>
    <scope>NUCLEOTIDE SEQUENCE [LARGE SCALE GENOMIC DNA]</scope>
    <source>
        <strain evidence="2">cv. Victoria</strain>
        <tissue evidence="1">Leaf</tissue>
    </source>
</reference>
<dbReference type="PANTHER" id="PTHR48048">
    <property type="entry name" value="GLYCOSYLTRANSFERASE"/>
    <property type="match status" value="1"/>
</dbReference>
<evidence type="ECO:0008006" key="3">
    <source>
        <dbReference type="Google" id="ProtNLM"/>
    </source>
</evidence>
<dbReference type="PANTHER" id="PTHR48048:SF85">
    <property type="entry name" value="GLYCOSYLTRANSFERASE"/>
    <property type="match status" value="1"/>
</dbReference>
<dbReference type="GO" id="GO:0035251">
    <property type="term" value="F:UDP-glucosyltransferase activity"/>
    <property type="evidence" value="ECO:0007669"/>
    <property type="project" value="InterPro"/>
</dbReference>
<dbReference type="EMBL" id="RWGY01000029">
    <property type="protein sequence ID" value="TVU20507.1"/>
    <property type="molecule type" value="Genomic_DNA"/>
</dbReference>
<dbReference type="OrthoDB" id="689747at2759"/>
<organism evidence="1 2">
    <name type="scientific">Eragrostis curvula</name>
    <name type="common">weeping love grass</name>
    <dbReference type="NCBI Taxonomy" id="38414"/>
    <lineage>
        <taxon>Eukaryota</taxon>
        <taxon>Viridiplantae</taxon>
        <taxon>Streptophyta</taxon>
        <taxon>Embryophyta</taxon>
        <taxon>Tracheophyta</taxon>
        <taxon>Spermatophyta</taxon>
        <taxon>Magnoliopsida</taxon>
        <taxon>Liliopsida</taxon>
        <taxon>Poales</taxon>
        <taxon>Poaceae</taxon>
        <taxon>PACMAD clade</taxon>
        <taxon>Chloridoideae</taxon>
        <taxon>Eragrostideae</taxon>
        <taxon>Eragrostidinae</taxon>
        <taxon>Eragrostis</taxon>
    </lineage>
</organism>
<evidence type="ECO:0000313" key="1">
    <source>
        <dbReference type="EMBL" id="TVU20507.1"/>
    </source>
</evidence>
<protein>
    <recommendedName>
        <fullName evidence="3">UDP-glycosyltransferases domain-containing protein</fullName>
    </recommendedName>
</protein>
<comment type="caution">
    <text evidence="1">The sequence shown here is derived from an EMBL/GenBank/DDBJ whole genome shotgun (WGS) entry which is preliminary data.</text>
</comment>
<accession>A0A5J9UAY8</accession>
<dbReference type="Gramene" id="TVU20507">
    <property type="protein sequence ID" value="TVU20507"/>
    <property type="gene ID" value="EJB05_36719"/>
</dbReference>
<gene>
    <name evidence="1" type="ORF">EJB05_36719</name>
</gene>
<keyword evidence="2" id="KW-1185">Reference proteome</keyword>